<feature type="transmembrane region" description="Helical" evidence="1">
    <location>
        <begin position="89"/>
        <end position="107"/>
    </location>
</feature>
<sequence>MLLLFNLFSLSTIIKAVNNIDFTWIDFISTLLELLFLMFFIVVIIIYIKNLNKLKKKHLSLSGETTKEDGIELTSDWNPLRYYERLNKWALMFFIVLLLILVLLFILRFEFLPTINASVILEIMIHITSILILIVMIYHCIVVIRSK</sequence>
<feature type="transmembrane region" description="Helical" evidence="1">
    <location>
        <begin position="26"/>
        <end position="48"/>
    </location>
</feature>
<name>A0A2A5RI42_9LACT</name>
<keyword evidence="1" id="KW-0472">Membrane</keyword>
<gene>
    <name evidence="2" type="ORF">RT41_GL000936</name>
</gene>
<reference evidence="2 3" key="1">
    <citation type="submission" date="2014-12" db="EMBL/GenBank/DDBJ databases">
        <title>Draft genome sequences of 10 type strains of Lactococcus.</title>
        <authorList>
            <person name="Sun Z."/>
            <person name="Zhong Z."/>
            <person name="Liu W."/>
            <person name="Zhang W."/>
            <person name="Zhang H."/>
        </authorList>
    </citation>
    <scope>NUCLEOTIDE SEQUENCE [LARGE SCALE GENOMIC DNA]</scope>
    <source>
        <strain evidence="2 3">JCM 16395</strain>
    </source>
</reference>
<evidence type="ECO:0000256" key="1">
    <source>
        <dbReference type="SAM" id="Phobius"/>
    </source>
</evidence>
<accession>A0A2A5RI42</accession>
<keyword evidence="1" id="KW-1133">Transmembrane helix</keyword>
<evidence type="ECO:0000313" key="2">
    <source>
        <dbReference type="EMBL" id="PCR98729.1"/>
    </source>
</evidence>
<keyword evidence="1" id="KW-0812">Transmembrane</keyword>
<keyword evidence="3" id="KW-1185">Reference proteome</keyword>
<evidence type="ECO:0000313" key="3">
    <source>
        <dbReference type="Proteomes" id="UP000218181"/>
    </source>
</evidence>
<dbReference type="EMBL" id="JXJU01000027">
    <property type="protein sequence ID" value="PCR98729.1"/>
    <property type="molecule type" value="Genomic_DNA"/>
</dbReference>
<proteinExistence type="predicted"/>
<dbReference type="Proteomes" id="UP000218181">
    <property type="component" value="Unassembled WGS sequence"/>
</dbReference>
<organism evidence="2 3">
    <name type="scientific">Lactococcus fujiensis JCM 16395</name>
    <dbReference type="NCBI Taxonomy" id="1291764"/>
    <lineage>
        <taxon>Bacteria</taxon>
        <taxon>Bacillati</taxon>
        <taxon>Bacillota</taxon>
        <taxon>Bacilli</taxon>
        <taxon>Lactobacillales</taxon>
        <taxon>Streptococcaceae</taxon>
        <taxon>Lactococcus</taxon>
    </lineage>
</organism>
<protein>
    <submittedName>
        <fullName evidence="2">Uncharacterized protein</fullName>
    </submittedName>
</protein>
<dbReference type="AlphaFoldDB" id="A0A2A5RI42"/>
<comment type="caution">
    <text evidence="2">The sequence shown here is derived from an EMBL/GenBank/DDBJ whole genome shotgun (WGS) entry which is preliminary data.</text>
</comment>
<feature type="transmembrane region" description="Helical" evidence="1">
    <location>
        <begin position="119"/>
        <end position="144"/>
    </location>
</feature>